<gene>
    <name evidence="3" type="ORF">E2C01_068067</name>
</gene>
<evidence type="ECO:0008006" key="5">
    <source>
        <dbReference type="Google" id="ProtNLM"/>
    </source>
</evidence>
<name>A0A5B7HMX3_PORTR</name>
<dbReference type="AlphaFoldDB" id="A0A5B7HMX3"/>
<organism evidence="3 4">
    <name type="scientific">Portunus trituberculatus</name>
    <name type="common">Swimming crab</name>
    <name type="synonym">Neptunus trituberculatus</name>
    <dbReference type="NCBI Taxonomy" id="210409"/>
    <lineage>
        <taxon>Eukaryota</taxon>
        <taxon>Metazoa</taxon>
        <taxon>Ecdysozoa</taxon>
        <taxon>Arthropoda</taxon>
        <taxon>Crustacea</taxon>
        <taxon>Multicrustacea</taxon>
        <taxon>Malacostraca</taxon>
        <taxon>Eumalacostraca</taxon>
        <taxon>Eucarida</taxon>
        <taxon>Decapoda</taxon>
        <taxon>Pleocyemata</taxon>
        <taxon>Brachyura</taxon>
        <taxon>Eubrachyura</taxon>
        <taxon>Portunoidea</taxon>
        <taxon>Portunidae</taxon>
        <taxon>Portuninae</taxon>
        <taxon>Portunus</taxon>
    </lineage>
</organism>
<dbReference type="Proteomes" id="UP000324222">
    <property type="component" value="Unassembled WGS sequence"/>
</dbReference>
<evidence type="ECO:0000256" key="2">
    <source>
        <dbReference type="SAM" id="SignalP"/>
    </source>
</evidence>
<feature type="signal peptide" evidence="2">
    <location>
        <begin position="1"/>
        <end position="21"/>
    </location>
</feature>
<feature type="chain" id="PRO_5023065505" description="Secreted protein" evidence="2">
    <location>
        <begin position="22"/>
        <end position="76"/>
    </location>
</feature>
<feature type="region of interest" description="Disordered" evidence="1">
    <location>
        <begin position="38"/>
        <end position="76"/>
    </location>
</feature>
<evidence type="ECO:0000313" key="4">
    <source>
        <dbReference type="Proteomes" id="UP000324222"/>
    </source>
</evidence>
<evidence type="ECO:0000256" key="1">
    <source>
        <dbReference type="SAM" id="MobiDB-lite"/>
    </source>
</evidence>
<keyword evidence="2" id="KW-0732">Signal</keyword>
<proteinExistence type="predicted"/>
<sequence>MVRGVVVVLVSFSIFSRRVVGHKSINFHPSIASASHSFNSRSLQSSSNSPSQPSSSSLPHALLPSDLQTASVPARP</sequence>
<feature type="compositionally biased region" description="Polar residues" evidence="1">
    <location>
        <begin position="66"/>
        <end position="76"/>
    </location>
</feature>
<evidence type="ECO:0000313" key="3">
    <source>
        <dbReference type="EMBL" id="MPC73730.1"/>
    </source>
</evidence>
<feature type="compositionally biased region" description="Low complexity" evidence="1">
    <location>
        <begin position="38"/>
        <end position="65"/>
    </location>
</feature>
<accession>A0A5B7HMX3</accession>
<comment type="caution">
    <text evidence="3">The sequence shown here is derived from an EMBL/GenBank/DDBJ whole genome shotgun (WGS) entry which is preliminary data.</text>
</comment>
<reference evidence="3 4" key="1">
    <citation type="submission" date="2019-05" db="EMBL/GenBank/DDBJ databases">
        <title>Another draft genome of Portunus trituberculatus and its Hox gene families provides insights of decapod evolution.</title>
        <authorList>
            <person name="Jeong J.-H."/>
            <person name="Song I."/>
            <person name="Kim S."/>
            <person name="Choi T."/>
            <person name="Kim D."/>
            <person name="Ryu S."/>
            <person name="Kim W."/>
        </authorList>
    </citation>
    <scope>NUCLEOTIDE SEQUENCE [LARGE SCALE GENOMIC DNA]</scope>
    <source>
        <tissue evidence="3">Muscle</tissue>
    </source>
</reference>
<keyword evidence="4" id="KW-1185">Reference proteome</keyword>
<dbReference type="EMBL" id="VSRR010037396">
    <property type="protein sequence ID" value="MPC73730.1"/>
    <property type="molecule type" value="Genomic_DNA"/>
</dbReference>
<protein>
    <recommendedName>
        <fullName evidence="5">Secreted protein</fullName>
    </recommendedName>
</protein>